<organism evidence="2 3">
    <name type="scientific">Propioniciclava flava</name>
    <dbReference type="NCBI Taxonomy" id="2072026"/>
    <lineage>
        <taxon>Bacteria</taxon>
        <taxon>Bacillati</taxon>
        <taxon>Actinomycetota</taxon>
        <taxon>Actinomycetes</taxon>
        <taxon>Propionibacteriales</taxon>
        <taxon>Propionibacteriaceae</taxon>
        <taxon>Propioniciclava</taxon>
    </lineage>
</organism>
<protein>
    <recommendedName>
        <fullName evidence="1">DUF1707 domain-containing protein</fullName>
    </recommendedName>
</protein>
<evidence type="ECO:0000259" key="1">
    <source>
        <dbReference type="Pfam" id="PF08044"/>
    </source>
</evidence>
<sequence length="196" mass="20778">MPVAGSPSGVRCQRVNVDAMSAGSPATHCCRDAPPSAAHRGGMLTGSAMPPSWQAPATVVLATDSPLSGSNGHLRVGTMQREQALEILRNAAAEERLTFEELEGRVPRALHATTRDDLTAVLTDLLSAERIEEIVGGEPPLGEGPGYSWEDPLVLESERWSELAVVAPGWCPPFLEVQTSIGGVRSSSPRPPSPRR</sequence>
<comment type="caution">
    <text evidence="2">The sequence shown here is derived from an EMBL/GenBank/DDBJ whole genome shotgun (WGS) entry which is preliminary data.</text>
</comment>
<dbReference type="AlphaFoldDB" id="A0A4Q2EDD6"/>
<dbReference type="InterPro" id="IPR012551">
    <property type="entry name" value="DUF1707_SHOCT-like"/>
</dbReference>
<accession>A0A4Q2EDD6</accession>
<dbReference type="Pfam" id="PF08044">
    <property type="entry name" value="DUF1707"/>
    <property type="match status" value="1"/>
</dbReference>
<name>A0A4Q2EDD6_9ACTN</name>
<feature type="domain" description="DUF1707" evidence="1">
    <location>
        <begin position="74"/>
        <end position="125"/>
    </location>
</feature>
<keyword evidence="3" id="KW-1185">Reference proteome</keyword>
<dbReference type="Proteomes" id="UP000290624">
    <property type="component" value="Unassembled WGS sequence"/>
</dbReference>
<evidence type="ECO:0000313" key="3">
    <source>
        <dbReference type="Proteomes" id="UP000290624"/>
    </source>
</evidence>
<gene>
    <name evidence="2" type="ORF">C1706_12280</name>
</gene>
<proteinExistence type="predicted"/>
<evidence type="ECO:0000313" key="2">
    <source>
        <dbReference type="EMBL" id="RXW31457.1"/>
    </source>
</evidence>
<dbReference type="EMBL" id="PPCV01000009">
    <property type="protein sequence ID" value="RXW31457.1"/>
    <property type="molecule type" value="Genomic_DNA"/>
</dbReference>
<dbReference type="OrthoDB" id="4772576at2"/>
<reference evidence="2 3" key="1">
    <citation type="submission" date="2018-01" db="EMBL/GenBank/DDBJ databases">
        <title>Lactibacter flavus gen. nov., sp. nov., a novel bacterium of the family Propionibacteriaceae isolated from raw milk and dairy products.</title>
        <authorList>
            <person name="Wenning M."/>
            <person name="Breitenwieser F."/>
            <person name="Huptas C."/>
            <person name="von Neubeck M."/>
            <person name="Busse H.-J."/>
            <person name="Scherer S."/>
        </authorList>
    </citation>
    <scope>NUCLEOTIDE SEQUENCE [LARGE SCALE GENOMIC DNA]</scope>
    <source>
        <strain evidence="2 3">VG341</strain>
    </source>
</reference>